<dbReference type="Gene3D" id="3.10.450.350">
    <property type="match status" value="1"/>
</dbReference>
<organism evidence="2 3">
    <name type="scientific">Vibrio ulleungensis</name>
    <dbReference type="NCBI Taxonomy" id="2807619"/>
    <lineage>
        <taxon>Bacteria</taxon>
        <taxon>Pseudomonadati</taxon>
        <taxon>Pseudomonadota</taxon>
        <taxon>Gammaproteobacteria</taxon>
        <taxon>Vibrionales</taxon>
        <taxon>Vibrionaceae</taxon>
        <taxon>Vibrio</taxon>
    </lineage>
</organism>
<comment type="caution">
    <text evidence="2">The sequence shown here is derived from an EMBL/GenBank/DDBJ whole genome shotgun (WGS) entry which is preliminary data.</text>
</comment>
<dbReference type="RefSeq" id="WP_205158861.1">
    <property type="nucleotide sequence ID" value="NZ_JAFEUM010000005.1"/>
</dbReference>
<reference evidence="2 3" key="1">
    <citation type="submission" date="2021-02" db="EMBL/GenBank/DDBJ databases">
        <authorList>
            <person name="Park J.-S."/>
        </authorList>
    </citation>
    <scope>NUCLEOTIDE SEQUENCE [LARGE SCALE GENOMIC DNA]</scope>
    <source>
        <strain evidence="2 3">188UL20-2</strain>
    </source>
</reference>
<evidence type="ECO:0000313" key="2">
    <source>
        <dbReference type="EMBL" id="MBM7037321.1"/>
    </source>
</evidence>
<dbReference type="InterPro" id="IPR007340">
    <property type="entry name" value="LysM_Opacity-associatedA"/>
</dbReference>
<gene>
    <name evidence="2" type="ORF">JQC93_12980</name>
</gene>
<evidence type="ECO:0000259" key="1">
    <source>
        <dbReference type="Pfam" id="PF04225"/>
    </source>
</evidence>
<dbReference type="Proteomes" id="UP000809621">
    <property type="component" value="Unassembled WGS sequence"/>
</dbReference>
<evidence type="ECO:0000313" key="3">
    <source>
        <dbReference type="Proteomes" id="UP000809621"/>
    </source>
</evidence>
<accession>A0ABS2HN61</accession>
<feature type="domain" description="Opacity-associated protein A LysM-like" evidence="1">
    <location>
        <begin position="113"/>
        <end position="196"/>
    </location>
</feature>
<proteinExistence type="predicted"/>
<keyword evidence="3" id="KW-1185">Reference proteome</keyword>
<name>A0ABS2HN61_9VIBR</name>
<protein>
    <submittedName>
        <fullName evidence="2">Lysine transporter LysM</fullName>
    </submittedName>
</protein>
<dbReference type="EMBL" id="JAFEUM010000005">
    <property type="protein sequence ID" value="MBM7037321.1"/>
    <property type="molecule type" value="Genomic_DNA"/>
</dbReference>
<dbReference type="Pfam" id="PF04225">
    <property type="entry name" value="LysM_OapA"/>
    <property type="match status" value="1"/>
</dbReference>
<sequence length="196" mass="21911">MNRRKRQRVKESTGKQLLEQLKGIDWRAQKAKVQSTLGSLRLRYLELPSLHQKLIPAIAVLLIVLLVIPTPDPEATPAQPAPTQRVELDIDTRGLSEQGSTVVSASSPNEQVWTEYVIQDGDTLAKVFRSNDLSVSDLNALVKIEGIDKPLSRIRKGQLIRFKLDANDQLDILQLERGSEAVMFFRLSDGGFGRSK</sequence>